<reference evidence="1" key="2">
    <citation type="submission" date="2018-08" db="UniProtKB">
        <authorList>
            <consortium name="EnsemblPlants"/>
        </authorList>
    </citation>
    <scope>IDENTIFICATION</scope>
    <source>
        <strain evidence="1">Yugu1</strain>
    </source>
</reference>
<evidence type="ECO:0000313" key="2">
    <source>
        <dbReference type="Proteomes" id="UP000004995"/>
    </source>
</evidence>
<organism evidence="1 2">
    <name type="scientific">Setaria italica</name>
    <name type="common">Foxtail millet</name>
    <name type="synonym">Panicum italicum</name>
    <dbReference type="NCBI Taxonomy" id="4555"/>
    <lineage>
        <taxon>Eukaryota</taxon>
        <taxon>Viridiplantae</taxon>
        <taxon>Streptophyta</taxon>
        <taxon>Embryophyta</taxon>
        <taxon>Tracheophyta</taxon>
        <taxon>Spermatophyta</taxon>
        <taxon>Magnoliopsida</taxon>
        <taxon>Liliopsida</taxon>
        <taxon>Poales</taxon>
        <taxon>Poaceae</taxon>
        <taxon>PACMAD clade</taxon>
        <taxon>Panicoideae</taxon>
        <taxon>Panicodae</taxon>
        <taxon>Paniceae</taxon>
        <taxon>Cenchrinae</taxon>
        <taxon>Setaria</taxon>
    </lineage>
</organism>
<protein>
    <submittedName>
        <fullName evidence="1">Uncharacterized protein</fullName>
    </submittedName>
</protein>
<reference evidence="2" key="1">
    <citation type="journal article" date="2012" name="Nat. Biotechnol.">
        <title>Reference genome sequence of the model plant Setaria.</title>
        <authorList>
            <person name="Bennetzen J.L."/>
            <person name="Schmutz J."/>
            <person name="Wang H."/>
            <person name="Percifield R."/>
            <person name="Hawkins J."/>
            <person name="Pontaroli A.C."/>
            <person name="Estep M."/>
            <person name="Feng L."/>
            <person name="Vaughn J.N."/>
            <person name="Grimwood J."/>
            <person name="Jenkins J."/>
            <person name="Barry K."/>
            <person name="Lindquist E."/>
            <person name="Hellsten U."/>
            <person name="Deshpande S."/>
            <person name="Wang X."/>
            <person name="Wu X."/>
            <person name="Mitros T."/>
            <person name="Triplett J."/>
            <person name="Yang X."/>
            <person name="Ye C.Y."/>
            <person name="Mauro-Herrera M."/>
            <person name="Wang L."/>
            <person name="Li P."/>
            <person name="Sharma M."/>
            <person name="Sharma R."/>
            <person name="Ronald P.C."/>
            <person name="Panaud O."/>
            <person name="Kellogg E.A."/>
            <person name="Brutnell T.P."/>
            <person name="Doust A.N."/>
            <person name="Tuskan G.A."/>
            <person name="Rokhsar D."/>
            <person name="Devos K.M."/>
        </authorList>
    </citation>
    <scope>NUCLEOTIDE SEQUENCE [LARGE SCALE GENOMIC DNA]</scope>
    <source>
        <strain evidence="2">cv. Yugu1</strain>
    </source>
</reference>
<dbReference type="AlphaFoldDB" id="K4AP96"/>
<dbReference type="Gramene" id="KQK87376">
    <property type="protein sequence ID" value="KQK87376"/>
    <property type="gene ID" value="SETIT_040744mg"/>
</dbReference>
<evidence type="ECO:0000313" key="1">
    <source>
        <dbReference type="EnsemblPlants" id="KQK87376"/>
    </source>
</evidence>
<accession>K4AP96</accession>
<dbReference type="Proteomes" id="UP000004995">
    <property type="component" value="Unassembled WGS sequence"/>
</dbReference>
<proteinExistence type="predicted"/>
<dbReference type="EMBL" id="AGNK02005386">
    <property type="status" value="NOT_ANNOTATED_CDS"/>
    <property type="molecule type" value="Genomic_DNA"/>
</dbReference>
<dbReference type="InParanoid" id="K4AP96"/>
<name>K4AP96_SETIT</name>
<dbReference type="EnsemblPlants" id="KQK87376">
    <property type="protein sequence ID" value="KQK87376"/>
    <property type="gene ID" value="SETIT_040744mg"/>
</dbReference>
<keyword evidence="2" id="KW-1185">Reference proteome</keyword>
<sequence length="32" mass="3403">MGLGSKDTLGFGILLDSTATSSWWLANGLENF</sequence>
<dbReference type="HOGENOM" id="CLU_3393106_0_0_1"/>